<evidence type="ECO:0000256" key="1">
    <source>
        <dbReference type="ARBA" id="ARBA00007119"/>
    </source>
</evidence>
<reference evidence="7 8" key="1">
    <citation type="submission" date="2018-05" db="EMBL/GenBank/DDBJ databases">
        <title>Genome sequencing and assembly of the regulated plant pathogen Lachnellula willkommii and related sister species for the development of diagnostic species identification markers.</title>
        <authorList>
            <person name="Giroux E."/>
            <person name="Bilodeau G."/>
        </authorList>
    </citation>
    <scope>NUCLEOTIDE SEQUENCE [LARGE SCALE GENOMIC DNA]</scope>
    <source>
        <strain evidence="7 8">CBS 172.35</strain>
    </source>
</reference>
<organism evidence="7 8">
    <name type="scientific">Lachnellula willkommii</name>
    <dbReference type="NCBI Taxonomy" id="215461"/>
    <lineage>
        <taxon>Eukaryota</taxon>
        <taxon>Fungi</taxon>
        <taxon>Dikarya</taxon>
        <taxon>Ascomycota</taxon>
        <taxon>Pezizomycotina</taxon>
        <taxon>Leotiomycetes</taxon>
        <taxon>Helotiales</taxon>
        <taxon>Lachnaceae</taxon>
        <taxon>Lachnellula</taxon>
    </lineage>
</organism>
<dbReference type="GO" id="GO:0005737">
    <property type="term" value="C:cytoplasm"/>
    <property type="evidence" value="ECO:0007669"/>
    <property type="project" value="TreeGrafter"/>
</dbReference>
<accession>A0A559MHY6</accession>
<dbReference type="FunFam" id="1.20.58.480:FF:000004">
    <property type="entry name" value="Indoleamine 2,3-dioxygenase subfamily"/>
    <property type="match status" value="1"/>
</dbReference>
<keyword evidence="8" id="KW-1185">Reference proteome</keyword>
<dbReference type="InterPro" id="IPR000898">
    <property type="entry name" value="Indolamine_dOase"/>
</dbReference>
<dbReference type="Pfam" id="PF01231">
    <property type="entry name" value="IDO"/>
    <property type="match status" value="1"/>
</dbReference>
<keyword evidence="5 7" id="KW-0223">Dioxygenase</keyword>
<sequence>MLPPLPVLSDYGISPDYGFLPPELPLERLPDPYYNKWEAVVANLQGLILSKRLRGVIERLPVLSTAGLEHDSEWRRAYSLLCFMAHGYIWGGDSPSERLPPAISVPLLHISDYLEVLPVATYAAVCLWNFKPLFVDEHVDNLENLATLTTFTGSIDESWFYLVSVAIEARGAPILPLMLTAIEAARINDSAIVTACLRRFAERLDDLGTLLQRIHEGCDPHVFYHRIRPFLAGSKNMAEAGLPKGMLYEDGTGTEKFRQYSGGSNAQSSIIQFFDIALGIEHRPTGEKKDVSSESELEGTAPPSKHNFLLEMRKYMPGPHRRFLEDFTMVANIRDYVEANQGNFELTAAYDACLAMLRAFRDKHINVVTRYIVLKTRESRSHSRSKSPEATRHKVNIATASRQDTDDYSGKKKLKGTGGTALLPFLKQARDETGEPILNQWAKRVASREFRSQGQGDFFLGKLDEHPDEEIETGLAGTWTIDDNAGGICHY</sequence>
<protein>
    <recommendedName>
        <fullName evidence="5">Indoleamine 2,3-dioxygenase</fullName>
        <ecNumber evidence="5">1.13.11.52</ecNumber>
    </recommendedName>
</protein>
<keyword evidence="2 4" id="KW-0479">Metal-binding</keyword>
<evidence type="ECO:0000256" key="5">
    <source>
        <dbReference type="RuleBase" id="RU369119"/>
    </source>
</evidence>
<dbReference type="EMBL" id="QGML01000289">
    <property type="protein sequence ID" value="TVY92576.1"/>
    <property type="molecule type" value="Genomic_DNA"/>
</dbReference>
<evidence type="ECO:0000313" key="8">
    <source>
        <dbReference type="Proteomes" id="UP000315522"/>
    </source>
</evidence>
<proteinExistence type="inferred from homology"/>
<evidence type="ECO:0000256" key="2">
    <source>
        <dbReference type="ARBA" id="ARBA00022723"/>
    </source>
</evidence>
<dbReference type="Proteomes" id="UP000315522">
    <property type="component" value="Unassembled WGS sequence"/>
</dbReference>
<gene>
    <name evidence="7" type="primary">BNA2_0</name>
    <name evidence="7" type="ORF">LAWI1_G002895</name>
</gene>
<keyword evidence="3 4" id="KW-0408">Iron</keyword>
<dbReference type="GO" id="GO:0046872">
    <property type="term" value="F:metal ion binding"/>
    <property type="evidence" value="ECO:0007669"/>
    <property type="project" value="UniProtKB-UniRule"/>
</dbReference>
<evidence type="ECO:0000256" key="4">
    <source>
        <dbReference type="PIRSR" id="PIRSR600898-1"/>
    </source>
</evidence>
<dbReference type="AlphaFoldDB" id="A0A559MHY6"/>
<keyword evidence="4 5" id="KW-0349">Heme</keyword>
<dbReference type="PANTHER" id="PTHR28657">
    <property type="entry name" value="INDOLEAMINE 2,3-DIOXYGENASE"/>
    <property type="match status" value="1"/>
</dbReference>
<dbReference type="GO" id="GO:0020037">
    <property type="term" value="F:heme binding"/>
    <property type="evidence" value="ECO:0007669"/>
    <property type="project" value="UniProtKB-UniRule"/>
</dbReference>
<evidence type="ECO:0000256" key="6">
    <source>
        <dbReference type="SAM" id="MobiDB-lite"/>
    </source>
</evidence>
<comment type="caution">
    <text evidence="7">The sequence shown here is derived from an EMBL/GenBank/DDBJ whole genome shotgun (WGS) entry which is preliminary data.</text>
</comment>
<feature type="region of interest" description="Disordered" evidence="6">
    <location>
        <begin position="378"/>
        <end position="413"/>
    </location>
</feature>
<keyword evidence="5" id="KW-0560">Oxidoreductase</keyword>
<dbReference type="EC" id="1.13.11.52" evidence="5"/>
<comment type="similarity">
    <text evidence="1 5">Belongs to the indoleamine 2,3-dioxygenase family.</text>
</comment>
<comment type="catalytic activity">
    <reaction evidence="5">
        <text>L-tryptophan + O2 = N-formyl-L-kynurenine</text>
        <dbReference type="Rhea" id="RHEA:24536"/>
        <dbReference type="ChEBI" id="CHEBI:15379"/>
        <dbReference type="ChEBI" id="CHEBI:57912"/>
        <dbReference type="ChEBI" id="CHEBI:58629"/>
    </reaction>
</comment>
<name>A0A559MHY6_9HELO</name>
<dbReference type="GO" id="GO:0034354">
    <property type="term" value="P:'de novo' NAD+ biosynthetic process from L-tryptophan"/>
    <property type="evidence" value="ECO:0007669"/>
    <property type="project" value="TreeGrafter"/>
</dbReference>
<dbReference type="Gene3D" id="1.20.58.480">
    <property type="match status" value="1"/>
</dbReference>
<dbReference type="GO" id="GO:0019441">
    <property type="term" value="P:L-tryptophan catabolic process to kynurenine"/>
    <property type="evidence" value="ECO:0007669"/>
    <property type="project" value="UniProtKB-UniRule"/>
</dbReference>
<feature type="compositionally biased region" description="Basic and acidic residues" evidence="6">
    <location>
        <begin position="378"/>
        <end position="392"/>
    </location>
</feature>
<dbReference type="InterPro" id="IPR037217">
    <property type="entry name" value="Trp/Indoleamine_2_3_dOase-like"/>
</dbReference>
<dbReference type="PROSITE" id="PS00876">
    <property type="entry name" value="IDO_1"/>
    <property type="match status" value="1"/>
</dbReference>
<evidence type="ECO:0000256" key="3">
    <source>
        <dbReference type="ARBA" id="ARBA00023004"/>
    </source>
</evidence>
<dbReference type="SUPFAM" id="SSF140959">
    <property type="entry name" value="Indolic compounds 2,3-dioxygenase-like"/>
    <property type="match status" value="1"/>
</dbReference>
<feature type="binding site" description="proximal binding residue" evidence="4">
    <location>
        <position position="364"/>
    </location>
    <ligand>
        <name>heme b</name>
        <dbReference type="ChEBI" id="CHEBI:60344"/>
    </ligand>
    <ligandPart>
        <name>Fe</name>
        <dbReference type="ChEBI" id="CHEBI:18248"/>
    </ligandPart>
</feature>
<comment type="function">
    <text evidence="5">Produces N-formyl-kynurenine through the oxidation of tryptophan.</text>
</comment>
<dbReference type="GO" id="GO:0033754">
    <property type="term" value="F:indoleamine 2,3-dioxygenase activity"/>
    <property type="evidence" value="ECO:0007669"/>
    <property type="project" value="UniProtKB-EC"/>
</dbReference>
<dbReference type="PANTHER" id="PTHR28657:SF5">
    <property type="entry name" value="INDOLEAMINE 2,3-DIOXYGENASE"/>
    <property type="match status" value="1"/>
</dbReference>
<evidence type="ECO:0000313" key="7">
    <source>
        <dbReference type="EMBL" id="TVY92576.1"/>
    </source>
</evidence>